<gene>
    <name evidence="1" type="ORF">H8718_12180</name>
</gene>
<dbReference type="EMBL" id="JACRSY010000018">
    <property type="protein sequence ID" value="MBC8580284.1"/>
    <property type="molecule type" value="Genomic_DNA"/>
</dbReference>
<name>A0A926IEU5_9FIRM</name>
<protein>
    <submittedName>
        <fullName evidence="1">Uncharacterized protein</fullName>
    </submittedName>
</protein>
<comment type="caution">
    <text evidence="1">The sequence shown here is derived from an EMBL/GenBank/DDBJ whole genome shotgun (WGS) entry which is preliminary data.</text>
</comment>
<evidence type="ECO:0000313" key="1">
    <source>
        <dbReference type="EMBL" id="MBC8580284.1"/>
    </source>
</evidence>
<sequence>MNHNIEINDLNYYAEDYDLDGLIRVADSVEAAFVFMEQDEMDDKYYRNRYTNLEPHMSLNNIIKSVHYYLEQDELNSLFISFAVEYEGKLTVFDGREEQYEGLELGELELGENLIYGLIVQLVDEAYSFKEVLYKDGGLKQQSEAVPVFDAGELRELMGDFIMQFM</sequence>
<keyword evidence="2" id="KW-1185">Reference proteome</keyword>
<organism evidence="1 2">
    <name type="scientific">Zhenhengia yiwuensis</name>
    <dbReference type="NCBI Taxonomy" id="2763666"/>
    <lineage>
        <taxon>Bacteria</taxon>
        <taxon>Bacillati</taxon>
        <taxon>Bacillota</taxon>
        <taxon>Clostridia</taxon>
        <taxon>Lachnospirales</taxon>
        <taxon>Lachnospiraceae</taxon>
        <taxon>Zhenhengia</taxon>
    </lineage>
</organism>
<dbReference type="RefSeq" id="WP_249333135.1">
    <property type="nucleotide sequence ID" value="NZ_JACRSY010000018.1"/>
</dbReference>
<proteinExistence type="predicted"/>
<dbReference type="Proteomes" id="UP000655830">
    <property type="component" value="Unassembled WGS sequence"/>
</dbReference>
<evidence type="ECO:0000313" key="2">
    <source>
        <dbReference type="Proteomes" id="UP000655830"/>
    </source>
</evidence>
<reference evidence="1" key="1">
    <citation type="submission" date="2020-08" db="EMBL/GenBank/DDBJ databases">
        <title>Genome public.</title>
        <authorList>
            <person name="Liu C."/>
            <person name="Sun Q."/>
        </authorList>
    </citation>
    <scope>NUCLEOTIDE SEQUENCE</scope>
    <source>
        <strain evidence="1">NSJ-12</strain>
    </source>
</reference>
<accession>A0A926IEU5</accession>
<dbReference type="AlphaFoldDB" id="A0A926IEU5"/>